<comment type="caution">
    <text evidence="1">The sequence shown here is derived from an EMBL/GenBank/DDBJ whole genome shotgun (WGS) entry which is preliminary data.</text>
</comment>
<accession>A0A8T0HPX0</accession>
<organism evidence="1 2">
    <name type="scientific">Ceratodon purpureus</name>
    <name type="common">Fire moss</name>
    <name type="synonym">Dicranum purpureum</name>
    <dbReference type="NCBI Taxonomy" id="3225"/>
    <lineage>
        <taxon>Eukaryota</taxon>
        <taxon>Viridiplantae</taxon>
        <taxon>Streptophyta</taxon>
        <taxon>Embryophyta</taxon>
        <taxon>Bryophyta</taxon>
        <taxon>Bryophytina</taxon>
        <taxon>Bryopsida</taxon>
        <taxon>Dicranidae</taxon>
        <taxon>Pseudoditrichales</taxon>
        <taxon>Ditrichaceae</taxon>
        <taxon>Ceratodon</taxon>
    </lineage>
</organism>
<reference evidence="1" key="1">
    <citation type="submission" date="2020-06" db="EMBL/GenBank/DDBJ databases">
        <title>WGS assembly of Ceratodon purpureus strain R40.</title>
        <authorList>
            <person name="Carey S.B."/>
            <person name="Jenkins J."/>
            <person name="Shu S."/>
            <person name="Lovell J.T."/>
            <person name="Sreedasyam A."/>
            <person name="Maumus F."/>
            <person name="Tiley G.P."/>
            <person name="Fernandez-Pozo N."/>
            <person name="Barry K."/>
            <person name="Chen C."/>
            <person name="Wang M."/>
            <person name="Lipzen A."/>
            <person name="Daum C."/>
            <person name="Saski C.A."/>
            <person name="Payton A.C."/>
            <person name="Mcbreen J.C."/>
            <person name="Conrad R.E."/>
            <person name="Kollar L.M."/>
            <person name="Olsson S."/>
            <person name="Huttunen S."/>
            <person name="Landis J.B."/>
            <person name="Wickett N.J."/>
            <person name="Johnson M.G."/>
            <person name="Rensing S.A."/>
            <person name="Grimwood J."/>
            <person name="Schmutz J."/>
            <person name="Mcdaniel S.F."/>
        </authorList>
    </citation>
    <scope>NUCLEOTIDE SEQUENCE</scope>
    <source>
        <strain evidence="1">R40</strain>
    </source>
</reference>
<gene>
    <name evidence="1" type="ORF">KC19_VG128600</name>
</gene>
<proteinExistence type="predicted"/>
<dbReference type="AlphaFoldDB" id="A0A8T0HPX0"/>
<name>A0A8T0HPX0_CERPU</name>
<protein>
    <submittedName>
        <fullName evidence="1">Uncharacterized protein</fullName>
    </submittedName>
</protein>
<dbReference type="EMBL" id="CM026426">
    <property type="protein sequence ID" value="KAG0572837.1"/>
    <property type="molecule type" value="Genomic_DNA"/>
</dbReference>
<evidence type="ECO:0000313" key="2">
    <source>
        <dbReference type="Proteomes" id="UP000822688"/>
    </source>
</evidence>
<keyword evidence="2" id="KW-1185">Reference proteome</keyword>
<evidence type="ECO:0000313" key="1">
    <source>
        <dbReference type="EMBL" id="KAG0572837.1"/>
    </source>
</evidence>
<dbReference type="Proteomes" id="UP000822688">
    <property type="component" value="Chromosome V"/>
</dbReference>
<sequence length="55" mass="6621">MCFDVVIMWRRGCLDWSFIIPRNLNIIQQALKRNLKIKTSYCRYITTSYYSRSPG</sequence>